<evidence type="ECO:0000256" key="3">
    <source>
        <dbReference type="ARBA" id="ARBA00022475"/>
    </source>
</evidence>
<comment type="caution">
    <text evidence="12">The sequence shown here is derived from an EMBL/GenBank/DDBJ whole genome shotgun (WGS) entry which is preliminary data.</text>
</comment>
<feature type="domain" description="General secretion pathway GspH" evidence="11">
    <location>
        <begin position="31"/>
        <end position="150"/>
    </location>
</feature>
<dbReference type="GO" id="GO:0005886">
    <property type="term" value="C:plasma membrane"/>
    <property type="evidence" value="ECO:0007669"/>
    <property type="project" value="UniProtKB-SubCell"/>
</dbReference>
<dbReference type="SUPFAM" id="SSF54523">
    <property type="entry name" value="Pili subunits"/>
    <property type="match status" value="1"/>
</dbReference>
<name>A0AAW3ZSI3_9GAMM</name>
<keyword evidence="6" id="KW-0812">Transmembrane</keyword>
<reference evidence="12 13" key="1">
    <citation type="submission" date="2020-09" db="EMBL/GenBank/DDBJ databases">
        <title>Pseudoxanthomonas sp. CAU 1598 isolated from sand of Yaerae Beach.</title>
        <authorList>
            <person name="Kim W."/>
        </authorList>
    </citation>
    <scope>NUCLEOTIDE SEQUENCE [LARGE SCALE GENOMIC DNA]</scope>
    <source>
        <strain evidence="12 13">CAU 1598</strain>
    </source>
</reference>
<evidence type="ECO:0000256" key="5">
    <source>
        <dbReference type="ARBA" id="ARBA00022519"/>
    </source>
</evidence>
<sequence>MVVITLIGIMSAMVYPSFREAIVRNRLASQSNELMAALTMARAEAIRRNRSMVFCAADANQTNCQAAWGRDWLVFDDINEDGDVDAGEDIIQVGGIEDTEVYEGATMLIRFDRRGFRVVPAGGNVIVEVKPTDCTLEKPWVRQVQILATGSTNNRVQEC</sequence>
<dbReference type="Pfam" id="PF12019">
    <property type="entry name" value="GspH"/>
    <property type="match status" value="1"/>
</dbReference>
<comment type="subcellular location">
    <subcellularLocation>
        <location evidence="1">Cell inner membrane</location>
        <topology evidence="1">Single-pass membrane protein</topology>
    </subcellularLocation>
</comment>
<keyword evidence="13" id="KW-1185">Reference proteome</keyword>
<accession>A0AAW3ZSI3</accession>
<dbReference type="AlphaFoldDB" id="A0AAW3ZSI3"/>
<dbReference type="InterPro" id="IPR022346">
    <property type="entry name" value="T2SS_GspH"/>
</dbReference>
<dbReference type="InterPro" id="IPR045584">
    <property type="entry name" value="Pilin-like"/>
</dbReference>
<keyword evidence="3" id="KW-1003">Cell membrane</keyword>
<dbReference type="Proteomes" id="UP000613768">
    <property type="component" value="Unassembled WGS sequence"/>
</dbReference>
<organism evidence="12 13">
    <name type="scientific">Pseudomarimonas arenosa</name>
    <dbReference type="NCBI Taxonomy" id="2774145"/>
    <lineage>
        <taxon>Bacteria</taxon>
        <taxon>Pseudomonadati</taxon>
        <taxon>Pseudomonadota</taxon>
        <taxon>Gammaproteobacteria</taxon>
        <taxon>Lysobacterales</taxon>
        <taxon>Lysobacteraceae</taxon>
        <taxon>Pseudomarimonas</taxon>
    </lineage>
</organism>
<evidence type="ECO:0000256" key="10">
    <source>
        <dbReference type="ARBA" id="ARBA00030775"/>
    </source>
</evidence>
<dbReference type="EMBL" id="JACYTR010000078">
    <property type="protein sequence ID" value="MBD8528042.1"/>
    <property type="molecule type" value="Genomic_DNA"/>
</dbReference>
<evidence type="ECO:0000256" key="4">
    <source>
        <dbReference type="ARBA" id="ARBA00022481"/>
    </source>
</evidence>
<gene>
    <name evidence="12" type="ORF">IFO71_20020</name>
</gene>
<evidence type="ECO:0000256" key="9">
    <source>
        <dbReference type="ARBA" id="ARBA00025772"/>
    </source>
</evidence>
<keyword evidence="7" id="KW-1133">Transmembrane helix</keyword>
<evidence type="ECO:0000256" key="1">
    <source>
        <dbReference type="ARBA" id="ARBA00004377"/>
    </source>
</evidence>
<keyword evidence="4" id="KW-0488">Methylation</keyword>
<dbReference type="Gene3D" id="3.55.40.10">
    <property type="entry name" value="minor pseudopilin epsh domain"/>
    <property type="match status" value="1"/>
</dbReference>
<dbReference type="GO" id="GO:0015627">
    <property type="term" value="C:type II protein secretion system complex"/>
    <property type="evidence" value="ECO:0007669"/>
    <property type="project" value="InterPro"/>
</dbReference>
<evidence type="ECO:0000313" key="13">
    <source>
        <dbReference type="Proteomes" id="UP000613768"/>
    </source>
</evidence>
<keyword evidence="8" id="KW-0472">Membrane</keyword>
<comment type="similarity">
    <text evidence="9">Belongs to the GSP H family.</text>
</comment>
<evidence type="ECO:0000256" key="8">
    <source>
        <dbReference type="ARBA" id="ARBA00023136"/>
    </source>
</evidence>
<keyword evidence="5" id="KW-0997">Cell inner membrane</keyword>
<evidence type="ECO:0000256" key="6">
    <source>
        <dbReference type="ARBA" id="ARBA00022692"/>
    </source>
</evidence>
<evidence type="ECO:0000259" key="11">
    <source>
        <dbReference type="Pfam" id="PF12019"/>
    </source>
</evidence>
<evidence type="ECO:0000313" key="12">
    <source>
        <dbReference type="EMBL" id="MBD8528042.1"/>
    </source>
</evidence>
<protein>
    <recommendedName>
        <fullName evidence="2">Type II secretion system protein H</fullName>
    </recommendedName>
    <alternativeName>
        <fullName evidence="10">General secretion pathway protein H</fullName>
    </alternativeName>
</protein>
<evidence type="ECO:0000256" key="7">
    <source>
        <dbReference type="ARBA" id="ARBA00022989"/>
    </source>
</evidence>
<proteinExistence type="inferred from homology"/>
<evidence type="ECO:0000256" key="2">
    <source>
        <dbReference type="ARBA" id="ARBA00021549"/>
    </source>
</evidence>
<dbReference type="GO" id="GO:0015628">
    <property type="term" value="P:protein secretion by the type II secretion system"/>
    <property type="evidence" value="ECO:0007669"/>
    <property type="project" value="InterPro"/>
</dbReference>